<dbReference type="InParanoid" id="A0A2T3B6A9"/>
<dbReference type="GO" id="GO:0051170">
    <property type="term" value="P:import into nucleus"/>
    <property type="evidence" value="ECO:0007669"/>
    <property type="project" value="TreeGrafter"/>
</dbReference>
<dbReference type="FunCoup" id="A0A2T3B6A9">
    <property type="interactions" value="100"/>
</dbReference>
<name>A0A2T3B6A9_AMORE</name>
<dbReference type="EMBL" id="KZ679009">
    <property type="protein sequence ID" value="PSS22281.1"/>
    <property type="molecule type" value="Genomic_DNA"/>
</dbReference>
<dbReference type="FunFam" id="3.40.50.720:FF:000366">
    <property type="entry name" value="Protein FMP52, mitochondrial"/>
    <property type="match status" value="1"/>
</dbReference>
<accession>A0A2T3B6A9</accession>
<dbReference type="SUPFAM" id="SSF51735">
    <property type="entry name" value="NAD(P)-binding Rossmann-fold domains"/>
    <property type="match status" value="1"/>
</dbReference>
<keyword evidence="3" id="KW-1000">Mitochondrion outer membrane</keyword>
<dbReference type="InterPro" id="IPR014843">
    <property type="entry name" value="Him1/Fmp52"/>
</dbReference>
<dbReference type="GO" id="GO:0005741">
    <property type="term" value="C:mitochondrial outer membrane"/>
    <property type="evidence" value="ECO:0007669"/>
    <property type="project" value="UniProtKB-SubCell"/>
</dbReference>
<dbReference type="PANTHER" id="PTHR14097">
    <property type="entry name" value="OXIDOREDUCTASE HTATIP2"/>
    <property type="match status" value="1"/>
</dbReference>
<sequence length="229" mass="24358">MTSTAVVGSTGLVGSHILSTLISLPTISSIHAIARRQPPSNDPKLHPLVSSDSEQWPSQLSTISPPPNIFFSALGTTRGAAGSVENQRKIDYDLNLALAQAAKSAGVKVYVLISSGGASASSMMAYPKMKGELEDSVKKLDFERTVILRPGLIVGDREESRPVEAVARKLAGLVGRLGNMFKDPWAQDSDVIARAAVSAGLKALQEDAPKVWEVGQSEIVKLGRTEWKA</sequence>
<evidence type="ECO:0000256" key="5">
    <source>
        <dbReference type="ARBA" id="ARBA00023128"/>
    </source>
</evidence>
<dbReference type="PANTHER" id="PTHR14097:SF7">
    <property type="entry name" value="OXIDOREDUCTASE HTATIP2"/>
    <property type="match status" value="1"/>
</dbReference>
<dbReference type="Pfam" id="PF08732">
    <property type="entry name" value="HIM1"/>
    <property type="match status" value="1"/>
</dbReference>
<dbReference type="InterPro" id="IPR036291">
    <property type="entry name" value="NAD(P)-bd_dom_sf"/>
</dbReference>
<keyword evidence="4" id="KW-0809">Transit peptide</keyword>
<dbReference type="AlphaFoldDB" id="A0A2T3B6A9"/>
<reference evidence="7 8" key="1">
    <citation type="journal article" date="2018" name="New Phytol.">
        <title>Comparative genomics and transcriptomics depict ericoid mycorrhizal fungi as versatile saprotrophs and plant mutualists.</title>
        <authorList>
            <person name="Martino E."/>
            <person name="Morin E."/>
            <person name="Grelet G.A."/>
            <person name="Kuo A."/>
            <person name="Kohler A."/>
            <person name="Daghino S."/>
            <person name="Barry K.W."/>
            <person name="Cichocki N."/>
            <person name="Clum A."/>
            <person name="Dockter R.B."/>
            <person name="Hainaut M."/>
            <person name="Kuo R.C."/>
            <person name="LaButti K."/>
            <person name="Lindahl B.D."/>
            <person name="Lindquist E.A."/>
            <person name="Lipzen A."/>
            <person name="Khouja H.R."/>
            <person name="Magnuson J."/>
            <person name="Murat C."/>
            <person name="Ohm R.A."/>
            <person name="Singer S.W."/>
            <person name="Spatafora J.W."/>
            <person name="Wang M."/>
            <person name="Veneault-Fourrey C."/>
            <person name="Henrissat B."/>
            <person name="Grigoriev I.V."/>
            <person name="Martin F.M."/>
            <person name="Perotto S."/>
        </authorList>
    </citation>
    <scope>NUCLEOTIDE SEQUENCE [LARGE SCALE GENOMIC DNA]</scope>
    <source>
        <strain evidence="7 8">ATCC 22711</strain>
    </source>
</reference>
<dbReference type="STRING" id="857342.A0A2T3B6A9"/>
<dbReference type="Proteomes" id="UP000241818">
    <property type="component" value="Unassembled WGS sequence"/>
</dbReference>
<evidence type="ECO:0000256" key="4">
    <source>
        <dbReference type="ARBA" id="ARBA00022946"/>
    </source>
</evidence>
<gene>
    <name evidence="7" type="ORF">M430DRAFT_34204</name>
</gene>
<dbReference type="OrthoDB" id="430436at2759"/>
<protein>
    <recommendedName>
        <fullName evidence="9">NAD(P)-binding domain-containing protein</fullName>
    </recommendedName>
</protein>
<evidence type="ECO:0000256" key="1">
    <source>
        <dbReference type="ARBA" id="ARBA00004450"/>
    </source>
</evidence>
<dbReference type="Gene3D" id="3.40.50.720">
    <property type="entry name" value="NAD(P)-binding Rossmann-like Domain"/>
    <property type="match status" value="1"/>
</dbReference>
<comment type="similarity">
    <text evidence="2">Belongs to the FMP52 family.</text>
</comment>
<keyword evidence="6" id="KW-0472">Membrane</keyword>
<comment type="subcellular location">
    <subcellularLocation>
        <location evidence="1">Mitochondrion outer membrane</location>
        <topology evidence="1">Peripheral membrane protein</topology>
    </subcellularLocation>
</comment>
<keyword evidence="5" id="KW-0496">Mitochondrion</keyword>
<evidence type="ECO:0000256" key="3">
    <source>
        <dbReference type="ARBA" id="ARBA00022787"/>
    </source>
</evidence>
<evidence type="ECO:0008006" key="9">
    <source>
        <dbReference type="Google" id="ProtNLM"/>
    </source>
</evidence>
<proteinExistence type="inferred from homology"/>
<keyword evidence="8" id="KW-1185">Reference proteome</keyword>
<evidence type="ECO:0000313" key="7">
    <source>
        <dbReference type="EMBL" id="PSS22281.1"/>
    </source>
</evidence>
<dbReference type="GeneID" id="36574588"/>
<evidence type="ECO:0000313" key="8">
    <source>
        <dbReference type="Proteomes" id="UP000241818"/>
    </source>
</evidence>
<dbReference type="RefSeq" id="XP_024722436.1">
    <property type="nucleotide sequence ID" value="XM_024866507.1"/>
</dbReference>
<organism evidence="7 8">
    <name type="scientific">Amorphotheca resinae ATCC 22711</name>
    <dbReference type="NCBI Taxonomy" id="857342"/>
    <lineage>
        <taxon>Eukaryota</taxon>
        <taxon>Fungi</taxon>
        <taxon>Dikarya</taxon>
        <taxon>Ascomycota</taxon>
        <taxon>Pezizomycotina</taxon>
        <taxon>Leotiomycetes</taxon>
        <taxon>Helotiales</taxon>
        <taxon>Amorphothecaceae</taxon>
        <taxon>Amorphotheca</taxon>
    </lineage>
</organism>
<evidence type="ECO:0000256" key="2">
    <source>
        <dbReference type="ARBA" id="ARBA00006617"/>
    </source>
</evidence>
<evidence type="ECO:0000256" key="6">
    <source>
        <dbReference type="ARBA" id="ARBA00023136"/>
    </source>
</evidence>